<gene>
    <name evidence="3" type="ORF">ACFQMG_04365</name>
</gene>
<dbReference type="SUPFAM" id="SSF54001">
    <property type="entry name" value="Cysteine proteinases"/>
    <property type="match status" value="1"/>
</dbReference>
<protein>
    <recommendedName>
        <fullName evidence="5">NlpC/P60 domain-containing protein</fullName>
    </recommendedName>
</protein>
<feature type="compositionally biased region" description="Low complexity" evidence="2">
    <location>
        <begin position="169"/>
        <end position="186"/>
    </location>
</feature>
<evidence type="ECO:0008006" key="5">
    <source>
        <dbReference type="Google" id="ProtNLM"/>
    </source>
</evidence>
<name>A0ABW2FT42_9ACTN</name>
<accession>A0ABW2FT42</accession>
<keyword evidence="1" id="KW-0175">Coiled coil</keyword>
<dbReference type="RefSeq" id="WP_345706916.1">
    <property type="nucleotide sequence ID" value="NZ_BAABKV010000001.1"/>
</dbReference>
<feature type="coiled-coil region" evidence="1">
    <location>
        <begin position="70"/>
        <end position="111"/>
    </location>
</feature>
<evidence type="ECO:0000256" key="1">
    <source>
        <dbReference type="SAM" id="Coils"/>
    </source>
</evidence>
<keyword evidence="4" id="KW-1185">Reference proteome</keyword>
<dbReference type="Gene3D" id="3.90.1720.10">
    <property type="entry name" value="endopeptidase domain like (from Nostoc punctiforme)"/>
    <property type="match status" value="1"/>
</dbReference>
<proteinExistence type="predicted"/>
<reference evidence="4" key="1">
    <citation type="journal article" date="2019" name="Int. J. Syst. Evol. Microbiol.">
        <title>The Global Catalogue of Microorganisms (GCM) 10K type strain sequencing project: providing services to taxonomists for standard genome sequencing and annotation.</title>
        <authorList>
            <consortium name="The Broad Institute Genomics Platform"/>
            <consortium name="The Broad Institute Genome Sequencing Center for Infectious Disease"/>
            <person name="Wu L."/>
            <person name="Ma J."/>
        </authorList>
    </citation>
    <scope>NUCLEOTIDE SEQUENCE [LARGE SCALE GENOMIC DNA]</scope>
    <source>
        <strain evidence="4">CGMCC 1.12859</strain>
    </source>
</reference>
<dbReference type="EMBL" id="JBHTAJ010000006">
    <property type="protein sequence ID" value="MFC7178795.1"/>
    <property type="molecule type" value="Genomic_DNA"/>
</dbReference>
<organism evidence="3 4">
    <name type="scientific">Kitasatospora paranensis</name>
    <dbReference type="NCBI Taxonomy" id="258053"/>
    <lineage>
        <taxon>Bacteria</taxon>
        <taxon>Bacillati</taxon>
        <taxon>Actinomycetota</taxon>
        <taxon>Actinomycetes</taxon>
        <taxon>Kitasatosporales</taxon>
        <taxon>Streptomycetaceae</taxon>
        <taxon>Kitasatospora</taxon>
    </lineage>
</organism>
<sequence length="381" mass="39470">MADQFGVQLQELAKIQSDFQKINQRMTAMSQQVEAIKSAVGKAAAMDLEAGMLPGVGNFLAVAFDVAYKVKTIKEKADALAETKKQLTQDIAEDAQKIKQVIAEYQAIEKKIKDGLGKITGGGEKTPPAPKGDGGHTGIDSAGGGGQGGGGHGGGSQGGGGGHGGGHGTPDSPSTGTDSSGNDGSGITSHPGGKHDGPKIKDHSNGDWSTKMINGKGWDDWSPTHKWHPRNGGGAGPLAQPKLDGVSDERKAMVERAMERVNRKLGYSQGAETNGYRVDCSGFVSAAWGLDKPGTSTGPLISESGGFAHHIAKGSMQPGDAMVVHHTSGDQEQHVVLFGGWADAQHTKIIVLEDSGSRGCVSREAPLSAFAEYTAIRKNGM</sequence>
<evidence type="ECO:0000313" key="3">
    <source>
        <dbReference type="EMBL" id="MFC7178795.1"/>
    </source>
</evidence>
<dbReference type="Proteomes" id="UP001596435">
    <property type="component" value="Unassembled WGS sequence"/>
</dbReference>
<feature type="region of interest" description="Disordered" evidence="2">
    <location>
        <begin position="116"/>
        <end position="244"/>
    </location>
</feature>
<evidence type="ECO:0000313" key="4">
    <source>
        <dbReference type="Proteomes" id="UP001596435"/>
    </source>
</evidence>
<comment type="caution">
    <text evidence="3">The sequence shown here is derived from an EMBL/GenBank/DDBJ whole genome shotgun (WGS) entry which is preliminary data.</text>
</comment>
<evidence type="ECO:0000256" key="2">
    <source>
        <dbReference type="SAM" id="MobiDB-lite"/>
    </source>
</evidence>
<dbReference type="InterPro" id="IPR038765">
    <property type="entry name" value="Papain-like_cys_pep_sf"/>
</dbReference>
<feature type="compositionally biased region" description="Basic and acidic residues" evidence="2">
    <location>
        <begin position="193"/>
        <end position="205"/>
    </location>
</feature>
<feature type="compositionally biased region" description="Gly residues" evidence="2">
    <location>
        <begin position="135"/>
        <end position="168"/>
    </location>
</feature>